<evidence type="ECO:0000313" key="2">
    <source>
        <dbReference type="EMBL" id="OGD10441.1"/>
    </source>
</evidence>
<feature type="domain" description="Methyltransferase type 11" evidence="1">
    <location>
        <begin position="81"/>
        <end position="148"/>
    </location>
</feature>
<name>A0A1F4ZVS7_9BACT</name>
<dbReference type="EMBL" id="MEXR01000006">
    <property type="protein sequence ID" value="OGD10441.1"/>
    <property type="molecule type" value="Genomic_DNA"/>
</dbReference>
<sequence length="230" mass="26301">MKIENAIRQLRRALMLMLRPSSSYWMAVKSLKPLSSKFGYDRGTPIDRFWIESFLELNTKRIKGKCLEVTDSTYAEKFGGQKITSIDVLDINRKNRQANIHDDLRHLRSIKSNTYDCIILTHVLGLIDDFDSAIKQCHRVLKPGGALLATSSCFSPTYDTSVNFWRFTKAGYGYAFGKYFSPKHLTVTTYGNVLSGQCFWVGMAQEELTKQQLEYNDPRYPCIVTALAIK</sequence>
<gene>
    <name evidence="2" type="ORF">A2397_02415</name>
</gene>
<evidence type="ECO:0000259" key="1">
    <source>
        <dbReference type="Pfam" id="PF08241"/>
    </source>
</evidence>
<dbReference type="Gene3D" id="3.40.50.150">
    <property type="entry name" value="Vaccinia Virus protein VP39"/>
    <property type="match status" value="1"/>
</dbReference>
<dbReference type="GO" id="GO:0008757">
    <property type="term" value="F:S-adenosylmethionine-dependent methyltransferase activity"/>
    <property type="evidence" value="ECO:0007669"/>
    <property type="project" value="InterPro"/>
</dbReference>
<dbReference type="CDD" id="cd02440">
    <property type="entry name" value="AdoMet_MTases"/>
    <property type="match status" value="1"/>
</dbReference>
<accession>A0A1F4ZVS7</accession>
<dbReference type="STRING" id="1797263.A2397_02415"/>
<proteinExistence type="predicted"/>
<dbReference type="Proteomes" id="UP000176424">
    <property type="component" value="Unassembled WGS sequence"/>
</dbReference>
<evidence type="ECO:0000313" key="3">
    <source>
        <dbReference type="Proteomes" id="UP000176424"/>
    </source>
</evidence>
<dbReference type="SUPFAM" id="SSF53335">
    <property type="entry name" value="S-adenosyl-L-methionine-dependent methyltransferases"/>
    <property type="match status" value="1"/>
</dbReference>
<dbReference type="InterPro" id="IPR013216">
    <property type="entry name" value="Methyltransf_11"/>
</dbReference>
<dbReference type="InterPro" id="IPR029063">
    <property type="entry name" value="SAM-dependent_MTases_sf"/>
</dbReference>
<reference evidence="2 3" key="1">
    <citation type="journal article" date="2016" name="Nat. Commun.">
        <title>Thousands of microbial genomes shed light on interconnected biogeochemical processes in an aquifer system.</title>
        <authorList>
            <person name="Anantharaman K."/>
            <person name="Brown C.T."/>
            <person name="Hug L.A."/>
            <person name="Sharon I."/>
            <person name="Castelle C.J."/>
            <person name="Probst A.J."/>
            <person name="Thomas B.C."/>
            <person name="Singh A."/>
            <person name="Wilkins M.J."/>
            <person name="Karaoz U."/>
            <person name="Brodie E.L."/>
            <person name="Williams K.H."/>
            <person name="Hubbard S.S."/>
            <person name="Banfield J.F."/>
        </authorList>
    </citation>
    <scope>NUCLEOTIDE SEQUENCE [LARGE SCALE GENOMIC DNA]</scope>
</reference>
<comment type="caution">
    <text evidence="2">The sequence shown here is derived from an EMBL/GenBank/DDBJ whole genome shotgun (WGS) entry which is preliminary data.</text>
</comment>
<dbReference type="Pfam" id="PF08241">
    <property type="entry name" value="Methyltransf_11"/>
    <property type="match status" value="1"/>
</dbReference>
<organism evidence="2 3">
    <name type="scientific">Candidatus Amesbacteria bacterium RIFOXYB1_FULL_44_23</name>
    <dbReference type="NCBI Taxonomy" id="1797263"/>
    <lineage>
        <taxon>Bacteria</taxon>
        <taxon>Candidatus Amesiibacteriota</taxon>
    </lineage>
</organism>
<dbReference type="AlphaFoldDB" id="A0A1F4ZVS7"/>
<protein>
    <recommendedName>
        <fullName evidence="1">Methyltransferase type 11 domain-containing protein</fullName>
    </recommendedName>
</protein>